<evidence type="ECO:0000313" key="1">
    <source>
        <dbReference type="EMBL" id="MFB9073880.1"/>
    </source>
</evidence>
<accession>A0ABV5G4L8</accession>
<gene>
    <name evidence="1" type="ORF">ACFFX0_22840</name>
    <name evidence="2" type="ORF">ACFFX0_29415</name>
</gene>
<name>A0ABV5G4L8_9MICC</name>
<reference evidence="1 3" key="1">
    <citation type="submission" date="2024-09" db="EMBL/GenBank/DDBJ databases">
        <authorList>
            <person name="Sun Q."/>
            <person name="Mori K."/>
        </authorList>
    </citation>
    <scope>NUCLEOTIDE SEQUENCE [LARGE SCALE GENOMIC DNA]</scope>
    <source>
        <strain evidence="1 3">CCM 7609</strain>
    </source>
</reference>
<proteinExistence type="predicted"/>
<evidence type="ECO:0000313" key="2">
    <source>
        <dbReference type="EMBL" id="MFB9075078.1"/>
    </source>
</evidence>
<dbReference type="Proteomes" id="UP001589575">
    <property type="component" value="Unassembled WGS sequence"/>
</dbReference>
<dbReference type="EMBL" id="JBHMFI010000001">
    <property type="protein sequence ID" value="MFB9073880.1"/>
    <property type="molecule type" value="Genomic_DNA"/>
</dbReference>
<comment type="caution">
    <text evidence="1">The sequence shown here is derived from an EMBL/GenBank/DDBJ whole genome shotgun (WGS) entry which is preliminary data.</text>
</comment>
<protein>
    <submittedName>
        <fullName evidence="1">Uncharacterized protein</fullName>
    </submittedName>
</protein>
<sequence length="43" mass="4508">MPDQDRLTGGLVNARTCRFTEGPFPSCGVVPAARGGAFATVRQ</sequence>
<dbReference type="EMBL" id="JBHMFI010000010">
    <property type="protein sequence ID" value="MFB9075078.1"/>
    <property type="molecule type" value="Genomic_DNA"/>
</dbReference>
<evidence type="ECO:0000313" key="3">
    <source>
        <dbReference type="Proteomes" id="UP001589575"/>
    </source>
</evidence>
<keyword evidence="3" id="KW-1185">Reference proteome</keyword>
<organism evidence="1 3">
    <name type="scientific">Citricoccus parietis</name>
    <dbReference type="NCBI Taxonomy" id="592307"/>
    <lineage>
        <taxon>Bacteria</taxon>
        <taxon>Bacillati</taxon>
        <taxon>Actinomycetota</taxon>
        <taxon>Actinomycetes</taxon>
        <taxon>Micrococcales</taxon>
        <taxon>Micrococcaceae</taxon>
        <taxon>Citricoccus</taxon>
    </lineage>
</organism>